<dbReference type="RefSeq" id="WP_015853195.1">
    <property type="nucleotide sequence ID" value="NC_012881.1"/>
</dbReference>
<keyword evidence="3" id="KW-1185">Reference proteome</keyword>
<dbReference type="HOGENOM" id="CLU_114403_1_0_7"/>
<reference evidence="2 3" key="1">
    <citation type="submission" date="2009-06" db="EMBL/GenBank/DDBJ databases">
        <title>Complete sequence of Desulfovibrio salexigens DSM 2638.</title>
        <authorList>
            <consortium name="US DOE Joint Genome Institute"/>
            <person name="Lucas S."/>
            <person name="Copeland A."/>
            <person name="Lapidus A."/>
            <person name="Glavina del Rio T."/>
            <person name="Tice H."/>
            <person name="Bruce D."/>
            <person name="Goodwin L."/>
            <person name="Pitluck S."/>
            <person name="Munk A.C."/>
            <person name="Brettin T."/>
            <person name="Detter J.C."/>
            <person name="Han C."/>
            <person name="Tapia R."/>
            <person name="Larimer F."/>
            <person name="Land M."/>
            <person name="Hauser L."/>
            <person name="Kyrpides N."/>
            <person name="Anderson I."/>
            <person name="Wall J.D."/>
            <person name="Arkin A.P."/>
            <person name="Dehal P."/>
            <person name="Chivian D."/>
            <person name="Giles B."/>
            <person name="Hazen T.C."/>
        </authorList>
    </citation>
    <scope>NUCLEOTIDE SEQUENCE [LARGE SCALE GENOMIC DNA]</scope>
    <source>
        <strain evidence="3">ATCC 14822 / DSM 2638 / NCIMB 8403 / VKM B-1763</strain>
    </source>
</reference>
<name>C6BRZ6_MARSD</name>
<dbReference type="EMBL" id="CP001649">
    <property type="protein sequence ID" value="ACS81379.1"/>
    <property type="molecule type" value="Genomic_DNA"/>
</dbReference>
<keyword evidence="1" id="KW-0812">Transmembrane</keyword>
<feature type="transmembrane region" description="Helical" evidence="1">
    <location>
        <begin position="139"/>
        <end position="160"/>
    </location>
</feature>
<dbReference type="KEGG" id="dsa:Desal_3329"/>
<keyword evidence="1" id="KW-1133">Transmembrane helix</keyword>
<gene>
    <name evidence="2" type="ordered locus">Desal_3329</name>
</gene>
<feature type="transmembrane region" description="Helical" evidence="1">
    <location>
        <begin position="58"/>
        <end position="76"/>
    </location>
</feature>
<evidence type="ECO:0000313" key="3">
    <source>
        <dbReference type="Proteomes" id="UP000002601"/>
    </source>
</evidence>
<evidence type="ECO:0000313" key="2">
    <source>
        <dbReference type="EMBL" id="ACS81379.1"/>
    </source>
</evidence>
<dbReference type="eggNOG" id="COG1981">
    <property type="taxonomic scope" value="Bacteria"/>
</dbReference>
<dbReference type="STRING" id="526222.Desal_3329"/>
<accession>C6BRZ6</accession>
<dbReference type="Proteomes" id="UP000002601">
    <property type="component" value="Chromosome"/>
</dbReference>
<protein>
    <recommendedName>
        <fullName evidence="4">DUF2269 family protein</fullName>
    </recommendedName>
</protein>
<evidence type="ECO:0008006" key="4">
    <source>
        <dbReference type="Google" id="ProtNLM"/>
    </source>
</evidence>
<dbReference type="OrthoDB" id="156858at2"/>
<evidence type="ECO:0000256" key="1">
    <source>
        <dbReference type="SAM" id="Phobius"/>
    </source>
</evidence>
<dbReference type="AlphaFoldDB" id="C6BRZ6"/>
<keyword evidence="1" id="KW-0472">Membrane</keyword>
<proteinExistence type="predicted"/>
<organism evidence="2 3">
    <name type="scientific">Maridesulfovibrio salexigens (strain ATCC 14822 / DSM 2638 / NCIMB 8403 / VKM B-1763)</name>
    <name type="common">Desulfovibrio salexigens</name>
    <dbReference type="NCBI Taxonomy" id="526222"/>
    <lineage>
        <taxon>Bacteria</taxon>
        <taxon>Pseudomonadati</taxon>
        <taxon>Thermodesulfobacteriota</taxon>
        <taxon>Desulfovibrionia</taxon>
        <taxon>Desulfovibrionales</taxon>
        <taxon>Desulfovibrionaceae</taxon>
        <taxon>Maridesulfovibrio</taxon>
    </lineage>
</organism>
<sequence>MEKLTAKQTKWIRALHMLSACLWGGGALSLVLLHCLFVPSSGEALYGRDICLKLVDQYVVTAGALGCLLTGFIFAWKSSWGFFKFKWIITKWIVNIIFILFGFTCFMPWLDHMSELSGNTGALALQTPEYLRSQLLNEISAFAVFGCLLFLIWVSVFKPWGKTSFGTQK</sequence>
<feature type="transmembrane region" description="Helical" evidence="1">
    <location>
        <begin position="88"/>
        <end position="110"/>
    </location>
</feature>